<reference evidence="2 3" key="2">
    <citation type="submission" date="2019-01" db="EMBL/GenBank/DDBJ databases">
        <title>Tautonia sociabilis, a novel thermotolerant planctomycete of Isosphaeraceae family, isolated from a 4000 m deep subterranean habitat.</title>
        <authorList>
            <person name="Kovaleva O.L."/>
            <person name="Elcheninov A.G."/>
            <person name="Van Heerden E."/>
            <person name="Toshchakov S.V."/>
            <person name="Novikov A."/>
            <person name="Bonch-Osmolovskaya E.A."/>
            <person name="Kublanov I.V."/>
        </authorList>
    </citation>
    <scope>NUCLEOTIDE SEQUENCE [LARGE SCALE GENOMIC DNA]</scope>
    <source>
        <strain evidence="2 3">GM2012</strain>
    </source>
</reference>
<name>A0A432MBX9_9BACT</name>
<dbReference type="EMBL" id="RYZH01000099">
    <property type="protein sequence ID" value="RUL81318.1"/>
    <property type="molecule type" value="Genomic_DNA"/>
</dbReference>
<dbReference type="OrthoDB" id="278759at2"/>
<feature type="region of interest" description="Disordered" evidence="1">
    <location>
        <begin position="154"/>
        <end position="182"/>
    </location>
</feature>
<evidence type="ECO:0000256" key="1">
    <source>
        <dbReference type="SAM" id="MobiDB-lite"/>
    </source>
</evidence>
<dbReference type="RefSeq" id="WP_126728235.1">
    <property type="nucleotide sequence ID" value="NZ_RYZH01000099.1"/>
</dbReference>
<protein>
    <submittedName>
        <fullName evidence="2">Uncharacterized protein</fullName>
    </submittedName>
</protein>
<comment type="caution">
    <text evidence="2">The sequence shown here is derived from an EMBL/GenBank/DDBJ whole genome shotgun (WGS) entry which is preliminary data.</text>
</comment>
<gene>
    <name evidence="2" type="ORF">TsocGM_25255</name>
</gene>
<organism evidence="2 3">
    <name type="scientific">Tautonia sociabilis</name>
    <dbReference type="NCBI Taxonomy" id="2080755"/>
    <lineage>
        <taxon>Bacteria</taxon>
        <taxon>Pseudomonadati</taxon>
        <taxon>Planctomycetota</taxon>
        <taxon>Planctomycetia</taxon>
        <taxon>Isosphaerales</taxon>
        <taxon>Isosphaeraceae</taxon>
        <taxon>Tautonia</taxon>
    </lineage>
</organism>
<dbReference type="Proteomes" id="UP000280296">
    <property type="component" value="Unassembled WGS sequence"/>
</dbReference>
<evidence type="ECO:0000313" key="3">
    <source>
        <dbReference type="Proteomes" id="UP000280296"/>
    </source>
</evidence>
<sequence>MTTSSRALAPVVSLALLLGQLGCQDDHDHKHGHAEHVDPPHRPSDFPDAVARLIAGHAATREALSAGRTDETLDTLLHVQRDLAKWLPEVAADSDMPERPWNRVNALAARLLAAYESAIADFDAGVPLDGDRLSEVEPLLADLDRLEAEADPAWFPGRASYREDEEPANGDESPHDGGGVGD</sequence>
<keyword evidence="3" id="KW-1185">Reference proteome</keyword>
<accession>A0A432MBX9</accession>
<evidence type="ECO:0000313" key="2">
    <source>
        <dbReference type="EMBL" id="RUL81318.1"/>
    </source>
</evidence>
<reference evidence="2 3" key="1">
    <citation type="submission" date="2018-12" db="EMBL/GenBank/DDBJ databases">
        <authorList>
            <person name="Toschakov S.V."/>
        </authorList>
    </citation>
    <scope>NUCLEOTIDE SEQUENCE [LARGE SCALE GENOMIC DNA]</scope>
    <source>
        <strain evidence="2 3">GM2012</strain>
    </source>
</reference>
<dbReference type="AlphaFoldDB" id="A0A432MBX9"/>
<proteinExistence type="predicted"/>